<dbReference type="KEGG" id="xap:XA3_21510"/>
<dbReference type="Proteomes" id="UP001321861">
    <property type="component" value="Chromosome"/>
</dbReference>
<accession>A0AAU9DDN3</accession>
<name>A0AAU9DDN3_9LACO</name>
<organism evidence="1 2">
    <name type="scientific">Xylocopilactobacillus apicola</name>
    <dbReference type="NCBI Taxonomy" id="2932184"/>
    <lineage>
        <taxon>Bacteria</taxon>
        <taxon>Bacillati</taxon>
        <taxon>Bacillota</taxon>
        <taxon>Bacilli</taxon>
        <taxon>Lactobacillales</taxon>
        <taxon>Lactobacillaceae</taxon>
        <taxon>Xylocopilactobacillus</taxon>
    </lineage>
</organism>
<gene>
    <name evidence="1" type="ORF">XA3_21510</name>
</gene>
<keyword evidence="2" id="KW-1185">Reference proteome</keyword>
<evidence type="ECO:0000313" key="1">
    <source>
        <dbReference type="EMBL" id="BDR59710.1"/>
    </source>
</evidence>
<protein>
    <submittedName>
        <fullName evidence="1">Uncharacterized protein</fullName>
    </submittedName>
</protein>
<sequence>MSRYQELENNLKLLNLKCFAACLPGVFDDQKKRQISLVDALYELSYQDQQRIER</sequence>
<dbReference type="AlphaFoldDB" id="A0AAU9DDN3"/>
<dbReference type="EMBL" id="AP026802">
    <property type="protein sequence ID" value="BDR59710.1"/>
    <property type="molecule type" value="Genomic_DNA"/>
</dbReference>
<reference evidence="1 2" key="1">
    <citation type="journal article" date="2023" name="Microbiol. Spectr.">
        <title>Symbiosis of Carpenter Bees with Uncharacterized Lactic Acid Bacteria Showing NAD Auxotrophy.</title>
        <authorList>
            <person name="Kawasaki S."/>
            <person name="Ozawa K."/>
            <person name="Mori T."/>
            <person name="Yamamoto A."/>
            <person name="Ito M."/>
            <person name="Ohkuma M."/>
            <person name="Sakamoto M."/>
            <person name="Matsutani M."/>
        </authorList>
    </citation>
    <scope>NUCLEOTIDE SEQUENCE [LARGE SCALE GENOMIC DNA]</scope>
    <source>
        <strain evidence="1 2">XA3</strain>
    </source>
</reference>
<evidence type="ECO:0000313" key="2">
    <source>
        <dbReference type="Proteomes" id="UP001321861"/>
    </source>
</evidence>
<proteinExistence type="predicted"/>
<dbReference type="RefSeq" id="WP_317635491.1">
    <property type="nucleotide sequence ID" value="NZ_AP026802.1"/>
</dbReference>